<evidence type="ECO:0000313" key="2">
    <source>
        <dbReference type="Proteomes" id="UP000315113"/>
    </source>
</evidence>
<comment type="caution">
    <text evidence="1">The sequence shown here is derived from an EMBL/GenBank/DDBJ whole genome shotgun (WGS) entry which is preliminary data.</text>
</comment>
<evidence type="ECO:0000313" key="1">
    <source>
        <dbReference type="EMBL" id="TRU35540.1"/>
    </source>
</evidence>
<dbReference type="AlphaFoldDB" id="A0A552EM62"/>
<accession>A0A552EM62</accession>
<dbReference type="EMBL" id="SFBH01000088">
    <property type="protein sequence ID" value="TRU35540.1"/>
    <property type="molecule type" value="Genomic_DNA"/>
</dbReference>
<name>A0A552EM62_MICAE</name>
<proteinExistence type="predicted"/>
<sequence length="93" mass="11092">MNFENLIFSSHAIRQMFFRRIGDREVRQAIAYGEIIEENLENTPFPSYLVLDFIDGRALHVVVSYDESTRTAYVVTAYIPDRELWTDNFRKRR</sequence>
<dbReference type="Proteomes" id="UP000315113">
    <property type="component" value="Unassembled WGS sequence"/>
</dbReference>
<protein>
    <submittedName>
        <fullName evidence="1">DUF4258 domain-containing protein</fullName>
    </submittedName>
</protein>
<dbReference type="Pfam" id="PF14076">
    <property type="entry name" value="DUF4258"/>
    <property type="match status" value="1"/>
</dbReference>
<gene>
    <name evidence="1" type="ORF">EWV78_11195</name>
</gene>
<dbReference type="InterPro" id="IPR025354">
    <property type="entry name" value="DUF4258"/>
</dbReference>
<reference evidence="1 2" key="1">
    <citation type="submission" date="2019-01" db="EMBL/GenBank/DDBJ databases">
        <title>Coherence of Microcystis species and biogeography revealed through population genomics.</title>
        <authorList>
            <person name="Perez-Carrascal O.M."/>
            <person name="Terrat Y."/>
            <person name="Giani A."/>
            <person name="Fortin N."/>
            <person name="Tromas N."/>
            <person name="Shapiro B.J."/>
        </authorList>
    </citation>
    <scope>NUCLEOTIDE SEQUENCE [LARGE SCALE GENOMIC DNA]</scope>
    <source>
        <strain evidence="1">Ma_MB_F_20061100_S20D</strain>
    </source>
</reference>
<organism evidence="1 2">
    <name type="scientific">Microcystis aeruginosa Ma_MB_F_20061100_S20D</name>
    <dbReference type="NCBI Taxonomy" id="2486253"/>
    <lineage>
        <taxon>Bacteria</taxon>
        <taxon>Bacillati</taxon>
        <taxon>Cyanobacteriota</taxon>
        <taxon>Cyanophyceae</taxon>
        <taxon>Oscillatoriophycideae</taxon>
        <taxon>Chroococcales</taxon>
        <taxon>Microcystaceae</taxon>
        <taxon>Microcystis</taxon>
    </lineage>
</organism>